<feature type="compositionally biased region" description="Gly residues" evidence="1">
    <location>
        <begin position="121"/>
        <end position="131"/>
    </location>
</feature>
<evidence type="ECO:0000256" key="1">
    <source>
        <dbReference type="SAM" id="MobiDB-lite"/>
    </source>
</evidence>
<proteinExistence type="predicted"/>
<dbReference type="Proteomes" id="UP000182466">
    <property type="component" value="Unassembled WGS sequence"/>
</dbReference>
<protein>
    <recommendedName>
        <fullName evidence="4">Homeodomain-like domain-containing protein</fullName>
    </recommendedName>
</protein>
<gene>
    <name evidence="2" type="ORF">SAMN05216236_1525</name>
</gene>
<organism evidence="2 3">
    <name type="scientific">Sedimentitalea nanhaiensis</name>
    <dbReference type="NCBI Taxonomy" id="999627"/>
    <lineage>
        <taxon>Bacteria</taxon>
        <taxon>Pseudomonadati</taxon>
        <taxon>Pseudomonadota</taxon>
        <taxon>Alphaproteobacteria</taxon>
        <taxon>Rhodobacterales</taxon>
        <taxon>Paracoccaceae</taxon>
        <taxon>Sedimentitalea</taxon>
    </lineage>
</organism>
<dbReference type="AlphaFoldDB" id="A0A1I7E9A2"/>
<reference evidence="2 3" key="1">
    <citation type="submission" date="2016-10" db="EMBL/GenBank/DDBJ databases">
        <authorList>
            <person name="de Groot N.N."/>
        </authorList>
    </citation>
    <scope>NUCLEOTIDE SEQUENCE [LARGE SCALE GENOMIC DNA]</scope>
    <source>
        <strain evidence="2 3">CGMCC 1.10959</strain>
    </source>
</reference>
<dbReference type="SUPFAM" id="SSF53098">
    <property type="entry name" value="Ribonuclease H-like"/>
    <property type="match status" value="1"/>
</dbReference>
<keyword evidence="3" id="KW-1185">Reference proteome</keyword>
<dbReference type="EMBL" id="FPAW01000052">
    <property type="protein sequence ID" value="SFU20510.1"/>
    <property type="molecule type" value="Genomic_DNA"/>
</dbReference>
<evidence type="ECO:0000313" key="2">
    <source>
        <dbReference type="EMBL" id="SFU20510.1"/>
    </source>
</evidence>
<name>A0A1I7E9A2_9RHOB</name>
<dbReference type="STRING" id="999627.SAMN05216236_1525"/>
<dbReference type="InterPro" id="IPR012337">
    <property type="entry name" value="RNaseH-like_sf"/>
</dbReference>
<dbReference type="GO" id="GO:0003676">
    <property type="term" value="F:nucleic acid binding"/>
    <property type="evidence" value="ECO:0007669"/>
    <property type="project" value="InterPro"/>
</dbReference>
<accession>A0A1I7E9A2</accession>
<sequence length="131" mass="14687">MGQARHGCATHCYPAGDLQRQICREGTHAIRAAIQRSTARQGIAQRWRERGALTAALSRELGINVKTVAKWRTDNGVQFAEQPRNRNAIYSRPMRFDMICETNGIEHRLTKPNHPRTNVQFGGGHNLGVLS</sequence>
<dbReference type="InterPro" id="IPR036397">
    <property type="entry name" value="RNaseH_sf"/>
</dbReference>
<dbReference type="Gene3D" id="3.30.420.10">
    <property type="entry name" value="Ribonuclease H-like superfamily/Ribonuclease H"/>
    <property type="match status" value="1"/>
</dbReference>
<evidence type="ECO:0000313" key="3">
    <source>
        <dbReference type="Proteomes" id="UP000182466"/>
    </source>
</evidence>
<feature type="region of interest" description="Disordered" evidence="1">
    <location>
        <begin position="111"/>
        <end position="131"/>
    </location>
</feature>
<evidence type="ECO:0008006" key="4">
    <source>
        <dbReference type="Google" id="ProtNLM"/>
    </source>
</evidence>